<feature type="compositionally biased region" description="Low complexity" evidence="10">
    <location>
        <begin position="643"/>
        <end position="669"/>
    </location>
</feature>
<evidence type="ECO:0000256" key="2">
    <source>
        <dbReference type="ARBA" id="ARBA00010857"/>
    </source>
</evidence>
<feature type="compositionally biased region" description="Low complexity" evidence="10">
    <location>
        <begin position="39"/>
        <end position="59"/>
    </location>
</feature>
<keyword evidence="3" id="KW-0479">Metal-binding</keyword>
<feature type="compositionally biased region" description="Acidic residues" evidence="10">
    <location>
        <begin position="473"/>
        <end position="504"/>
    </location>
</feature>
<dbReference type="Pfam" id="PF00382">
    <property type="entry name" value="TFIIB"/>
    <property type="match status" value="2"/>
</dbReference>
<dbReference type="RefSeq" id="XP_070865908.1">
    <property type="nucleotide sequence ID" value="XM_071010949.1"/>
</dbReference>
<dbReference type="SMART" id="SM00385">
    <property type="entry name" value="CYCLIN"/>
    <property type="match status" value="2"/>
</dbReference>
<feature type="region of interest" description="Disordered" evidence="10">
    <location>
        <begin position="364"/>
        <end position="681"/>
    </location>
</feature>
<feature type="compositionally biased region" description="Basic residues" evidence="10">
    <location>
        <begin position="725"/>
        <end position="740"/>
    </location>
</feature>
<feature type="region of interest" description="Disordered" evidence="10">
    <location>
        <begin position="781"/>
        <end position="899"/>
    </location>
</feature>
<evidence type="ECO:0000256" key="5">
    <source>
        <dbReference type="ARBA" id="ARBA00022833"/>
    </source>
</evidence>
<evidence type="ECO:0000313" key="12">
    <source>
        <dbReference type="EMBL" id="KAL2267181.1"/>
    </source>
</evidence>
<feature type="compositionally biased region" description="Basic and acidic residues" evidence="10">
    <location>
        <begin position="26"/>
        <end position="38"/>
    </location>
</feature>
<evidence type="ECO:0000256" key="4">
    <source>
        <dbReference type="ARBA" id="ARBA00022771"/>
    </source>
</evidence>
<keyword evidence="6" id="KW-0805">Transcription regulation</keyword>
<accession>A0ABR4DA10</accession>
<feature type="compositionally biased region" description="Basic residues" evidence="10">
    <location>
        <begin position="368"/>
        <end position="377"/>
    </location>
</feature>
<comment type="similarity">
    <text evidence="2">Belongs to the TFIIB family.</text>
</comment>
<feature type="compositionally biased region" description="Basic and acidic residues" evidence="10">
    <location>
        <begin position="596"/>
        <end position="606"/>
    </location>
</feature>
<dbReference type="Pfam" id="PF07741">
    <property type="entry name" value="BRF1"/>
    <property type="match status" value="1"/>
</dbReference>
<feature type="region of interest" description="Disordered" evidence="10">
    <location>
        <begin position="1"/>
        <end position="73"/>
    </location>
</feature>
<evidence type="ECO:0000256" key="6">
    <source>
        <dbReference type="ARBA" id="ARBA00023015"/>
    </source>
</evidence>
<dbReference type="InterPro" id="IPR013763">
    <property type="entry name" value="Cyclin-like_dom"/>
</dbReference>
<dbReference type="CDD" id="cd20554">
    <property type="entry name" value="CYCLIN_TFIIIB90_rpt2"/>
    <property type="match status" value="1"/>
</dbReference>
<keyword evidence="7" id="KW-0010">Activator</keyword>
<keyword evidence="5" id="KW-0862">Zinc</keyword>
<evidence type="ECO:0000313" key="13">
    <source>
        <dbReference type="Proteomes" id="UP001600064"/>
    </source>
</evidence>
<dbReference type="SUPFAM" id="SSF47954">
    <property type="entry name" value="Cyclin-like"/>
    <property type="match status" value="2"/>
</dbReference>
<dbReference type="Proteomes" id="UP001600064">
    <property type="component" value="Unassembled WGS sequence"/>
</dbReference>
<evidence type="ECO:0000256" key="8">
    <source>
        <dbReference type="ARBA" id="ARBA00023163"/>
    </source>
</evidence>
<feature type="region of interest" description="Disordered" evidence="10">
    <location>
        <begin position="722"/>
        <end position="757"/>
    </location>
</feature>
<dbReference type="PANTHER" id="PTHR11618:SF4">
    <property type="entry name" value="TRANSCRIPTION FACTOR IIIB 90 KDA SUBUNIT"/>
    <property type="match status" value="1"/>
</dbReference>
<reference evidence="12 13" key="1">
    <citation type="journal article" date="2024" name="Commun. Biol.">
        <title>Comparative genomic analysis of thermophilic fungi reveals convergent evolutionary adaptations and gene losses.</title>
        <authorList>
            <person name="Steindorff A.S."/>
            <person name="Aguilar-Pontes M.V."/>
            <person name="Robinson A.J."/>
            <person name="Andreopoulos B."/>
            <person name="LaButti K."/>
            <person name="Kuo A."/>
            <person name="Mondo S."/>
            <person name="Riley R."/>
            <person name="Otillar R."/>
            <person name="Haridas S."/>
            <person name="Lipzen A."/>
            <person name="Grimwood J."/>
            <person name="Schmutz J."/>
            <person name="Clum A."/>
            <person name="Reid I.D."/>
            <person name="Moisan M.C."/>
            <person name="Butler G."/>
            <person name="Nguyen T.T.M."/>
            <person name="Dewar K."/>
            <person name="Conant G."/>
            <person name="Drula E."/>
            <person name="Henrissat B."/>
            <person name="Hansel C."/>
            <person name="Singer S."/>
            <person name="Hutchinson M.I."/>
            <person name="de Vries R.P."/>
            <person name="Natvig D.O."/>
            <person name="Powell A.J."/>
            <person name="Tsang A."/>
            <person name="Grigoriev I.V."/>
        </authorList>
    </citation>
    <scope>NUCLEOTIDE SEQUENCE [LARGE SCALE GENOMIC DNA]</scope>
    <source>
        <strain evidence="12 13">ATCC 22073</strain>
    </source>
</reference>
<dbReference type="InterPro" id="IPR013150">
    <property type="entry name" value="TFIIB_cyclin"/>
</dbReference>
<keyword evidence="13" id="KW-1185">Reference proteome</keyword>
<evidence type="ECO:0000256" key="9">
    <source>
        <dbReference type="ARBA" id="ARBA00023242"/>
    </source>
</evidence>
<feature type="compositionally biased region" description="Polar residues" evidence="10">
    <location>
        <begin position="434"/>
        <end position="444"/>
    </location>
</feature>
<evidence type="ECO:0000256" key="10">
    <source>
        <dbReference type="SAM" id="MobiDB-lite"/>
    </source>
</evidence>
<sequence length="899" mass="96776">MSSMPMIKSGRGPGKAKPKPQNRISRIMEREQRIRERSVASAASVDTPAAPAAPAAGSSNRPKCQNPQCDKSDVRDGACQNCGRVVYESNIVAEVTFGESANGAAVVHGSYVAADQGGIRPTASGMAFRRIAGAGASEARERSLREAKQLMNQFAHQLQIAPHVADKAFQLYKVAANSNFIQGRRKATVAAVCVYAMCRKEDNNRVMLIDFADIIKTDVFLLGRCYKDLLATFHDLKEGTKPIIIEDLIFRFASKLEFLHDTNKVALSAVRIAQRMRHDNITHGRRPAGICGAAIIMAARAHNYRRTVREVVYIAKVTMATLQERMEEFANVPSAQMTIRDFHEAEKLPEAAADPPFVIKQSKEWQEKHRKGRKRKAAAVAGEEGGAAEQPQGSPKRQRADAEGRQASTPSASTHASAPAGGQPPSAIPVDPALQSNDAASQGPTPAVDKDGFAVPFRKPTAEDLTIANVATADDDGQLEELANEFGDSEEGEEDEPDEVEVDPNSEIAMAAAQGIMLPGMESMRIKPREARPGPGPGPGDEQDGDGEGAGKKKRKQRPKLVIDEEWELDESNLEREMQQHLNDPALIGASASVTRDIEQTREREAATQASRSAPAPAAPAAETNNAASATSHEESNSAQPESAATTTTTTAAASTSTPTVPWVTPPSKVSDDPIVREDEFADDPEVMYCKLSEEDVQLKEMIWANHNKDYMRKVQQKIFEAKVSKNKPTKPKRQRARKPRIGEGQAMPAGSATEAAQNMLRTRAISTKLDYSRMGNLFEFSKKGPGSAYGGTTTASSVGSRSALASSAGSDAGSGSDDDGEPNGGVSSLKAAAASARERLAKALAPPGDEEDEEEEEEEEDAEDEEPPNGFGEDDYQEGGEEEFDPFGDHDGADDYDE</sequence>
<evidence type="ECO:0000259" key="11">
    <source>
        <dbReference type="SMART" id="SM00385"/>
    </source>
</evidence>
<feature type="compositionally biased region" description="Polar residues" evidence="10">
    <location>
        <begin position="60"/>
        <end position="69"/>
    </location>
</feature>
<dbReference type="InterPro" id="IPR011665">
    <property type="entry name" value="BRF1_TBP-bd_dom"/>
</dbReference>
<dbReference type="EMBL" id="JAZGUE010000004">
    <property type="protein sequence ID" value="KAL2267181.1"/>
    <property type="molecule type" value="Genomic_DNA"/>
</dbReference>
<feature type="compositionally biased region" description="Low complexity" evidence="10">
    <location>
        <begin position="796"/>
        <end position="816"/>
    </location>
</feature>
<proteinExistence type="inferred from homology"/>
<feature type="compositionally biased region" description="Acidic residues" evidence="10">
    <location>
        <begin position="849"/>
        <end position="887"/>
    </location>
</feature>
<evidence type="ECO:0000256" key="7">
    <source>
        <dbReference type="ARBA" id="ARBA00023159"/>
    </source>
</evidence>
<keyword evidence="9" id="KW-0539">Nucleus</keyword>
<feature type="compositionally biased region" description="Low complexity" evidence="10">
    <location>
        <begin position="607"/>
        <end position="631"/>
    </location>
</feature>
<dbReference type="InterPro" id="IPR036915">
    <property type="entry name" value="Cyclin-like_sf"/>
</dbReference>
<dbReference type="InterPro" id="IPR000812">
    <property type="entry name" value="TFIIB"/>
</dbReference>
<feature type="domain" description="Cyclin-like" evidence="11">
    <location>
        <begin position="247"/>
        <end position="331"/>
    </location>
</feature>
<gene>
    <name evidence="12" type="ORF">VTJ83DRAFT_4458</name>
</gene>
<feature type="compositionally biased region" description="Low complexity" evidence="10">
    <location>
        <begin position="407"/>
        <end position="429"/>
    </location>
</feature>
<feature type="domain" description="Cyclin-like" evidence="11">
    <location>
        <begin position="149"/>
        <end position="231"/>
    </location>
</feature>
<dbReference type="Gene3D" id="1.10.472.10">
    <property type="entry name" value="Cyclin-like"/>
    <property type="match status" value="2"/>
</dbReference>
<dbReference type="PANTHER" id="PTHR11618">
    <property type="entry name" value="TRANSCRIPTION INITIATION FACTOR IIB-RELATED"/>
    <property type="match status" value="1"/>
</dbReference>
<organism evidence="12 13">
    <name type="scientific">Remersonia thermophila</name>
    <dbReference type="NCBI Taxonomy" id="72144"/>
    <lineage>
        <taxon>Eukaryota</taxon>
        <taxon>Fungi</taxon>
        <taxon>Dikarya</taxon>
        <taxon>Ascomycota</taxon>
        <taxon>Pezizomycotina</taxon>
        <taxon>Sordariomycetes</taxon>
        <taxon>Sordariomycetidae</taxon>
        <taxon>Sordariales</taxon>
        <taxon>Sordariales incertae sedis</taxon>
        <taxon>Remersonia</taxon>
    </lineage>
</organism>
<keyword evidence="8" id="KW-0804">Transcription</keyword>
<comment type="subcellular location">
    <subcellularLocation>
        <location evidence="1">Nucleus</location>
    </subcellularLocation>
</comment>
<dbReference type="GeneID" id="98125593"/>
<evidence type="ECO:0000256" key="1">
    <source>
        <dbReference type="ARBA" id="ARBA00004123"/>
    </source>
</evidence>
<protein>
    <recommendedName>
        <fullName evidence="11">Cyclin-like domain-containing protein</fullName>
    </recommendedName>
</protein>
<feature type="compositionally biased region" description="Basic and acidic residues" evidence="10">
    <location>
        <begin position="888"/>
        <end position="899"/>
    </location>
</feature>
<keyword evidence="4" id="KW-0863">Zinc-finger</keyword>
<name>A0ABR4DA10_9PEZI</name>
<dbReference type="Gene3D" id="1.20.5.650">
    <property type="entry name" value="Single helix bin"/>
    <property type="match status" value="1"/>
</dbReference>
<feature type="compositionally biased region" description="Basic and acidic residues" evidence="10">
    <location>
        <begin position="670"/>
        <end position="679"/>
    </location>
</feature>
<evidence type="ECO:0000256" key="3">
    <source>
        <dbReference type="ARBA" id="ARBA00022723"/>
    </source>
</evidence>
<comment type="caution">
    <text evidence="12">The sequence shown here is derived from an EMBL/GenBank/DDBJ whole genome shotgun (WGS) entry which is preliminary data.</text>
</comment>